<dbReference type="EMBL" id="HBGS01032420">
    <property type="protein sequence ID" value="CAD9433449.1"/>
    <property type="molecule type" value="Transcribed_RNA"/>
</dbReference>
<evidence type="ECO:0000256" key="3">
    <source>
        <dbReference type="ARBA" id="ARBA00023295"/>
    </source>
</evidence>
<evidence type="ECO:0000256" key="6">
    <source>
        <dbReference type="SAM" id="SignalP"/>
    </source>
</evidence>
<feature type="region of interest" description="Disordered" evidence="5">
    <location>
        <begin position="365"/>
        <end position="386"/>
    </location>
</feature>
<gene>
    <name evidence="7" type="ORF">DSPE1174_LOCUS16637</name>
</gene>
<feature type="chain" id="PRO_5031161609" description="Alpha-galactosidase" evidence="6">
    <location>
        <begin position="22"/>
        <end position="456"/>
    </location>
</feature>
<comment type="similarity">
    <text evidence="1 4">Belongs to the glycosyl hydrolase 27 family.</text>
</comment>
<dbReference type="PRINTS" id="PR00740">
    <property type="entry name" value="GLHYDRLASE27"/>
</dbReference>
<dbReference type="PANTHER" id="PTHR11452:SF75">
    <property type="entry name" value="ALPHA-GALACTOSIDASE MEL1"/>
    <property type="match status" value="1"/>
</dbReference>
<evidence type="ECO:0000313" key="7">
    <source>
        <dbReference type="EMBL" id="CAD9433449.1"/>
    </source>
</evidence>
<feature type="signal peptide" evidence="6">
    <location>
        <begin position="1"/>
        <end position="21"/>
    </location>
</feature>
<comment type="catalytic activity">
    <reaction evidence="4">
        <text>Hydrolysis of terminal, non-reducing alpha-D-galactose residues in alpha-D-galactosides, including galactose oligosaccharides, galactomannans and galactolipids.</text>
        <dbReference type="EC" id="3.2.1.22"/>
    </reaction>
</comment>
<keyword evidence="2 4" id="KW-0378">Hydrolase</keyword>
<dbReference type="InterPro" id="IPR017853">
    <property type="entry name" value="GH"/>
</dbReference>
<dbReference type="GO" id="GO:0004557">
    <property type="term" value="F:alpha-galactosidase activity"/>
    <property type="evidence" value="ECO:0007669"/>
    <property type="project" value="UniProtKB-EC"/>
</dbReference>
<evidence type="ECO:0000256" key="2">
    <source>
        <dbReference type="ARBA" id="ARBA00022801"/>
    </source>
</evidence>
<keyword evidence="6" id="KW-0732">Signal</keyword>
<reference evidence="7" key="1">
    <citation type="submission" date="2021-01" db="EMBL/GenBank/DDBJ databases">
        <authorList>
            <person name="Corre E."/>
            <person name="Pelletier E."/>
            <person name="Niang G."/>
            <person name="Scheremetjew M."/>
            <person name="Finn R."/>
            <person name="Kale V."/>
            <person name="Holt S."/>
            <person name="Cochrane G."/>
            <person name="Meng A."/>
            <person name="Brown T."/>
            <person name="Cohen L."/>
        </authorList>
    </citation>
    <scope>NUCLEOTIDE SEQUENCE</scope>
    <source>
        <strain evidence="7">CCMP1381</strain>
    </source>
</reference>
<keyword evidence="3 4" id="KW-0326">Glycosidase</keyword>
<dbReference type="InterPro" id="IPR013780">
    <property type="entry name" value="Glyco_hydro_b"/>
</dbReference>
<dbReference type="AlphaFoldDB" id="A0A7S2CRG7"/>
<dbReference type="SUPFAM" id="SSF51445">
    <property type="entry name" value="(Trans)glycosidases"/>
    <property type="match status" value="1"/>
</dbReference>
<protein>
    <recommendedName>
        <fullName evidence="4">Alpha-galactosidase</fullName>
        <ecNumber evidence="4">3.2.1.22</ecNumber>
    </recommendedName>
    <alternativeName>
        <fullName evidence="4">Melibiase</fullName>
    </alternativeName>
</protein>
<dbReference type="Gene3D" id="2.60.40.1180">
    <property type="entry name" value="Golgi alpha-mannosidase II"/>
    <property type="match status" value="1"/>
</dbReference>
<organism evidence="7">
    <name type="scientific">Octactis speculum</name>
    <dbReference type="NCBI Taxonomy" id="3111310"/>
    <lineage>
        <taxon>Eukaryota</taxon>
        <taxon>Sar</taxon>
        <taxon>Stramenopiles</taxon>
        <taxon>Ochrophyta</taxon>
        <taxon>Dictyochophyceae</taxon>
        <taxon>Dictyochales</taxon>
        <taxon>Dictyochaceae</taxon>
        <taxon>Octactis</taxon>
    </lineage>
</organism>
<evidence type="ECO:0000256" key="1">
    <source>
        <dbReference type="ARBA" id="ARBA00009743"/>
    </source>
</evidence>
<dbReference type="Pfam" id="PF16499">
    <property type="entry name" value="Melibiase_2"/>
    <property type="match status" value="1"/>
</dbReference>
<dbReference type="InterPro" id="IPR002241">
    <property type="entry name" value="Glyco_hydro_27"/>
</dbReference>
<evidence type="ECO:0000256" key="4">
    <source>
        <dbReference type="RuleBase" id="RU361168"/>
    </source>
</evidence>
<accession>A0A7S2CRG7</accession>
<proteinExistence type="inferred from homology"/>
<dbReference type="EC" id="3.2.1.22" evidence="4"/>
<dbReference type="GO" id="GO:0005975">
    <property type="term" value="P:carbohydrate metabolic process"/>
    <property type="evidence" value="ECO:0007669"/>
    <property type="project" value="InterPro"/>
</dbReference>
<dbReference type="InterPro" id="IPR013785">
    <property type="entry name" value="Aldolase_TIM"/>
</dbReference>
<dbReference type="Gene3D" id="3.20.20.70">
    <property type="entry name" value="Aldolase class I"/>
    <property type="match status" value="1"/>
</dbReference>
<evidence type="ECO:0000256" key="5">
    <source>
        <dbReference type="SAM" id="MobiDB-lite"/>
    </source>
</evidence>
<keyword evidence="4" id="KW-1015">Disulfide bond</keyword>
<dbReference type="PANTHER" id="PTHR11452">
    <property type="entry name" value="ALPHA-GALACTOSIDASE/ALPHA-N-ACETYLGALACTOSAMINIDASE"/>
    <property type="match status" value="1"/>
</dbReference>
<name>A0A7S2CRG7_9STRA</name>
<dbReference type="CDD" id="cd14792">
    <property type="entry name" value="GH27"/>
    <property type="match status" value="1"/>
</dbReference>
<sequence length="456" mass="49983">MDMRTPYQIVSWLSLAAFCGALDNGVASRPPMGWSSWNSFQRDINATVFYESAKAISENGMQDAGYEYVNIDGGWWEGSDTGIIVRNASGFVQVSFSKFPDGLEPVIEEIHALGLRYGHYTDAGEAACNLDVPMSEGYEHQDAALFMSWGIDMIKVDACWTTEENEVLMRRWQQELNASTRPVLFSNCRNGCLSDSEVVDAPQYAWAPWCAETTNMWRTSFDINATWKSFLANTDTLKGRGEYASPGAWNDPDILEAGVGEFEWDGTSRSINMNRAHFSLWCITSSPLLAGHDVRTAPQGLTDILTNKQAIEINQQYAGHAGDVITVFNASAASTVTDTLEVWLKPLEGASVAVALFNRDLSPYTGSEEEEEEVEGASSAAGDNNTAAQSSSSYVVFEFADIDPLLLGLPADSDLGKATCMVQGVWEETITTETGRVEKMVWQSAVKLLVVSDCCL</sequence>